<keyword evidence="1" id="KW-0732">Signal</keyword>
<feature type="chain" id="PRO_5036908323" evidence="1">
    <location>
        <begin position="21"/>
        <end position="170"/>
    </location>
</feature>
<dbReference type="PANTHER" id="PTHR34401:SF6">
    <property type="entry name" value="DUF19 DOMAIN-CONTAINING PROTEIN"/>
    <property type="match status" value="1"/>
</dbReference>
<protein>
    <submittedName>
        <fullName evidence="3">Uncharacterized protein</fullName>
    </submittedName>
</protein>
<keyword evidence="2" id="KW-1185">Reference proteome</keyword>
<organism evidence="2 3">
    <name type="scientific">Plectus sambesii</name>
    <dbReference type="NCBI Taxonomy" id="2011161"/>
    <lineage>
        <taxon>Eukaryota</taxon>
        <taxon>Metazoa</taxon>
        <taxon>Ecdysozoa</taxon>
        <taxon>Nematoda</taxon>
        <taxon>Chromadorea</taxon>
        <taxon>Plectida</taxon>
        <taxon>Plectina</taxon>
        <taxon>Plectoidea</taxon>
        <taxon>Plectidae</taxon>
        <taxon>Plectus</taxon>
    </lineage>
</organism>
<dbReference type="WBParaSite" id="PSAMB.scaffold237size62691.g3595.t1">
    <property type="protein sequence ID" value="PSAMB.scaffold237size62691.g3595.t1"/>
    <property type="gene ID" value="PSAMB.scaffold237size62691.g3595"/>
</dbReference>
<name>A0A914VTS9_9BILA</name>
<evidence type="ECO:0000256" key="1">
    <source>
        <dbReference type="SAM" id="SignalP"/>
    </source>
</evidence>
<feature type="signal peptide" evidence="1">
    <location>
        <begin position="1"/>
        <end position="20"/>
    </location>
</feature>
<accession>A0A914VTS9</accession>
<dbReference type="Proteomes" id="UP000887566">
    <property type="component" value="Unplaced"/>
</dbReference>
<dbReference type="PANTHER" id="PTHR34401">
    <property type="entry name" value="PROTEIN CBG12388-RELATED"/>
    <property type="match status" value="1"/>
</dbReference>
<dbReference type="AlphaFoldDB" id="A0A914VTS9"/>
<sequence>MTRTCSILLCLVVCVVLISAARSQRTRSGARVRQCSCSEQSQCVKDVEKMGERCMDQCWFHAKKITPRPQELRQCIRNKQDLIDDFINCFQRNFKSCVQSRRGPMIPKQSITGITRAAEKKIRSMTQSILASGFGGNMDRLIDTAEAFGECAKRCIEAKTAGGVCLKKYK</sequence>
<reference evidence="3" key="1">
    <citation type="submission" date="2022-11" db="UniProtKB">
        <authorList>
            <consortium name="WormBaseParasite"/>
        </authorList>
    </citation>
    <scope>IDENTIFICATION</scope>
</reference>
<evidence type="ECO:0000313" key="2">
    <source>
        <dbReference type="Proteomes" id="UP000887566"/>
    </source>
</evidence>
<proteinExistence type="predicted"/>
<evidence type="ECO:0000313" key="3">
    <source>
        <dbReference type="WBParaSite" id="PSAMB.scaffold237size62691.g3595.t1"/>
    </source>
</evidence>